<feature type="region of interest" description="Disordered" evidence="8">
    <location>
        <begin position="1"/>
        <end position="26"/>
    </location>
</feature>
<comment type="subcellular location">
    <subcellularLocation>
        <location evidence="7">Membrane</location>
        <topology evidence="7">Single-pass type II membrane protein</topology>
    </subcellularLocation>
</comment>
<dbReference type="EMBL" id="JACDQQ010000788">
    <property type="protein sequence ID" value="MBA0084954.1"/>
    <property type="molecule type" value="Genomic_DNA"/>
</dbReference>
<keyword evidence="11" id="KW-1185">Reference proteome</keyword>
<dbReference type="Proteomes" id="UP000567293">
    <property type="component" value="Unassembled WGS sequence"/>
</dbReference>
<reference evidence="10" key="1">
    <citation type="submission" date="2020-06" db="EMBL/GenBank/DDBJ databases">
        <title>Legume-microbial interactions unlock mineral nutrients during tropical forest succession.</title>
        <authorList>
            <person name="Epihov D.Z."/>
        </authorList>
    </citation>
    <scope>NUCLEOTIDE SEQUENCE [LARGE SCALE GENOMIC DNA]</scope>
    <source>
        <strain evidence="10">Pan2503</strain>
    </source>
</reference>
<evidence type="ECO:0000256" key="1">
    <source>
        <dbReference type="ARBA" id="ARBA00000677"/>
    </source>
</evidence>
<keyword evidence="7" id="KW-0472">Membrane</keyword>
<feature type="active site" evidence="6">
    <location>
        <position position="61"/>
    </location>
</feature>
<gene>
    <name evidence="10" type="primary">lepB</name>
    <name evidence="10" type="ORF">HRJ53_08160</name>
</gene>
<dbReference type="PANTHER" id="PTHR43390:SF1">
    <property type="entry name" value="CHLOROPLAST PROCESSING PEPTIDASE"/>
    <property type="match status" value="1"/>
</dbReference>
<dbReference type="GO" id="GO:0016020">
    <property type="term" value="C:membrane"/>
    <property type="evidence" value="ECO:0007669"/>
    <property type="project" value="UniProtKB-SubCell"/>
</dbReference>
<evidence type="ECO:0000256" key="5">
    <source>
        <dbReference type="ARBA" id="ARBA00022801"/>
    </source>
</evidence>
<dbReference type="PANTHER" id="PTHR43390">
    <property type="entry name" value="SIGNAL PEPTIDASE I"/>
    <property type="match status" value="1"/>
</dbReference>
<evidence type="ECO:0000256" key="3">
    <source>
        <dbReference type="ARBA" id="ARBA00013208"/>
    </source>
</evidence>
<accession>A0A7V8NP68</accession>
<feature type="compositionally biased region" description="Basic and acidic residues" evidence="8">
    <location>
        <begin position="17"/>
        <end position="26"/>
    </location>
</feature>
<dbReference type="PRINTS" id="PR00727">
    <property type="entry name" value="LEADERPTASE"/>
</dbReference>
<comment type="caution">
    <text evidence="10">The sequence shown here is derived from an EMBL/GenBank/DDBJ whole genome shotgun (WGS) entry which is preliminary data.</text>
</comment>
<dbReference type="Pfam" id="PF10502">
    <property type="entry name" value="Peptidase_S26"/>
    <property type="match status" value="1"/>
</dbReference>
<sequence>MPEQTLAPVQEQTPVAKPEKRRERREETTLSEYLESLLVTVILALFGTTFIVQAFKIPSASMEGTLLIGDHLLVNKFIFGGTGVWYDKFLPYRPLQRGDIIVFKFPYQEHQHFVKRVIALPGDRVKVVDQLVYVNGKMLNEPYVVHDPSARYDPLNYNFPPSASQMIVSQLQPEWSQEMRSFVKGSEIVVPPGKYFAMGDNRDQSWDSRFWGFVDRDAIMGRPFLIYWSVEAKSNDYTGESTFWSRLVGVFDTLAHLPSRTRWSRMLHTVH</sequence>
<keyword evidence="7" id="KW-0812">Transmembrane</keyword>
<keyword evidence="5 7" id="KW-0378">Hydrolase</keyword>
<dbReference type="SUPFAM" id="SSF51306">
    <property type="entry name" value="LexA/Signal peptidase"/>
    <property type="match status" value="1"/>
</dbReference>
<evidence type="ECO:0000256" key="7">
    <source>
        <dbReference type="RuleBase" id="RU362042"/>
    </source>
</evidence>
<feature type="active site" evidence="6">
    <location>
        <position position="115"/>
    </location>
</feature>
<dbReference type="InterPro" id="IPR036286">
    <property type="entry name" value="LexA/Signal_pep-like_sf"/>
</dbReference>
<dbReference type="InterPro" id="IPR019533">
    <property type="entry name" value="Peptidase_S26"/>
</dbReference>
<dbReference type="GO" id="GO:0009003">
    <property type="term" value="F:signal peptidase activity"/>
    <property type="evidence" value="ECO:0007669"/>
    <property type="project" value="UniProtKB-EC"/>
</dbReference>
<protein>
    <recommendedName>
        <fullName evidence="4 7">Signal peptidase I</fullName>
        <ecNumber evidence="3 7">3.4.21.89</ecNumber>
    </recommendedName>
</protein>
<dbReference type="Gene3D" id="2.10.109.10">
    <property type="entry name" value="Umud Fragment, subunit A"/>
    <property type="match status" value="1"/>
</dbReference>
<comment type="catalytic activity">
    <reaction evidence="1 7">
        <text>Cleavage of hydrophobic, N-terminal signal or leader sequences from secreted and periplasmic proteins.</text>
        <dbReference type="EC" id="3.4.21.89"/>
    </reaction>
</comment>
<dbReference type="AlphaFoldDB" id="A0A7V8NP68"/>
<organism evidence="10 11">
    <name type="scientific">Candidatus Acidiferrum panamense</name>
    <dbReference type="NCBI Taxonomy" id="2741543"/>
    <lineage>
        <taxon>Bacteria</taxon>
        <taxon>Pseudomonadati</taxon>
        <taxon>Acidobacteriota</taxon>
        <taxon>Terriglobia</taxon>
        <taxon>Candidatus Acidiferrales</taxon>
        <taxon>Candidatus Acidiferrum</taxon>
    </lineage>
</organism>
<name>A0A7V8NP68_9BACT</name>
<dbReference type="PROSITE" id="PS00760">
    <property type="entry name" value="SPASE_I_2"/>
    <property type="match status" value="1"/>
</dbReference>
<evidence type="ECO:0000313" key="10">
    <source>
        <dbReference type="EMBL" id="MBA0084954.1"/>
    </source>
</evidence>
<evidence type="ECO:0000256" key="6">
    <source>
        <dbReference type="PIRSR" id="PIRSR600223-1"/>
    </source>
</evidence>
<dbReference type="NCBIfam" id="TIGR02227">
    <property type="entry name" value="sigpep_I_bact"/>
    <property type="match status" value="1"/>
</dbReference>
<evidence type="ECO:0000256" key="2">
    <source>
        <dbReference type="ARBA" id="ARBA00009370"/>
    </source>
</evidence>
<feature type="domain" description="Peptidase S26" evidence="9">
    <location>
        <begin position="31"/>
        <end position="228"/>
    </location>
</feature>
<keyword evidence="7" id="KW-0645">Protease</keyword>
<dbReference type="InterPro" id="IPR000223">
    <property type="entry name" value="Pept_S26A_signal_pept_1"/>
</dbReference>
<dbReference type="GO" id="GO:0004252">
    <property type="term" value="F:serine-type endopeptidase activity"/>
    <property type="evidence" value="ECO:0007669"/>
    <property type="project" value="InterPro"/>
</dbReference>
<dbReference type="GO" id="GO:0006465">
    <property type="term" value="P:signal peptide processing"/>
    <property type="evidence" value="ECO:0007669"/>
    <property type="project" value="InterPro"/>
</dbReference>
<comment type="similarity">
    <text evidence="2 7">Belongs to the peptidase S26 family.</text>
</comment>
<evidence type="ECO:0000256" key="8">
    <source>
        <dbReference type="SAM" id="MobiDB-lite"/>
    </source>
</evidence>
<evidence type="ECO:0000313" key="11">
    <source>
        <dbReference type="Proteomes" id="UP000567293"/>
    </source>
</evidence>
<dbReference type="CDD" id="cd06530">
    <property type="entry name" value="S26_SPase_I"/>
    <property type="match status" value="1"/>
</dbReference>
<evidence type="ECO:0000256" key="4">
    <source>
        <dbReference type="ARBA" id="ARBA00019232"/>
    </source>
</evidence>
<dbReference type="EC" id="3.4.21.89" evidence="3 7"/>
<feature type="transmembrane region" description="Helical" evidence="7">
    <location>
        <begin position="33"/>
        <end position="52"/>
    </location>
</feature>
<proteinExistence type="inferred from homology"/>
<evidence type="ECO:0000259" key="9">
    <source>
        <dbReference type="Pfam" id="PF10502"/>
    </source>
</evidence>
<keyword evidence="7" id="KW-1133">Transmembrane helix</keyword>
<dbReference type="InterPro" id="IPR019757">
    <property type="entry name" value="Pept_S26A_signal_pept_1_Lys-AS"/>
</dbReference>